<feature type="repeat" description="ANK" evidence="3">
    <location>
        <begin position="62"/>
        <end position="94"/>
    </location>
</feature>
<name>A0AAD4L6Q3_9AGAM</name>
<dbReference type="PANTHER" id="PTHR24171:SF9">
    <property type="entry name" value="ANKYRIN REPEAT DOMAIN-CONTAINING PROTEIN 39"/>
    <property type="match status" value="1"/>
</dbReference>
<organism evidence="4 5">
    <name type="scientific">Lactarius akahatsu</name>
    <dbReference type="NCBI Taxonomy" id="416441"/>
    <lineage>
        <taxon>Eukaryota</taxon>
        <taxon>Fungi</taxon>
        <taxon>Dikarya</taxon>
        <taxon>Basidiomycota</taxon>
        <taxon>Agaricomycotina</taxon>
        <taxon>Agaricomycetes</taxon>
        <taxon>Russulales</taxon>
        <taxon>Russulaceae</taxon>
        <taxon>Lactarius</taxon>
    </lineage>
</organism>
<gene>
    <name evidence="4" type="ORF">EDB92DRAFT_1819854</name>
</gene>
<evidence type="ECO:0000313" key="5">
    <source>
        <dbReference type="Proteomes" id="UP001201163"/>
    </source>
</evidence>
<dbReference type="Proteomes" id="UP001201163">
    <property type="component" value="Unassembled WGS sequence"/>
</dbReference>
<dbReference type="SUPFAM" id="SSF48403">
    <property type="entry name" value="Ankyrin repeat"/>
    <property type="match status" value="1"/>
</dbReference>
<reference evidence="4" key="1">
    <citation type="submission" date="2022-01" db="EMBL/GenBank/DDBJ databases">
        <title>Comparative genomics reveals a dynamic genome evolution in the ectomycorrhizal milk-cap (Lactarius) mushrooms.</title>
        <authorList>
            <consortium name="DOE Joint Genome Institute"/>
            <person name="Lebreton A."/>
            <person name="Tang N."/>
            <person name="Kuo A."/>
            <person name="LaButti K."/>
            <person name="Drula E."/>
            <person name="Barry K."/>
            <person name="Clum A."/>
            <person name="Lipzen A."/>
            <person name="Mousain D."/>
            <person name="Ng V."/>
            <person name="Wang R."/>
            <person name="Wang X."/>
            <person name="Dai Y."/>
            <person name="Henrissat B."/>
            <person name="Grigoriev I.V."/>
            <person name="Guerin-Laguette A."/>
            <person name="Yu F."/>
            <person name="Martin F.M."/>
        </authorList>
    </citation>
    <scope>NUCLEOTIDE SEQUENCE</scope>
    <source>
        <strain evidence="4">QP</strain>
    </source>
</reference>
<evidence type="ECO:0000256" key="3">
    <source>
        <dbReference type="PROSITE-ProRule" id="PRU00023"/>
    </source>
</evidence>
<dbReference type="SMART" id="SM00248">
    <property type="entry name" value="ANK"/>
    <property type="match status" value="2"/>
</dbReference>
<evidence type="ECO:0000256" key="2">
    <source>
        <dbReference type="ARBA" id="ARBA00023043"/>
    </source>
</evidence>
<accession>A0AAD4L6Q3</accession>
<dbReference type="EMBL" id="JAKELL010000099">
    <property type="protein sequence ID" value="KAH8982519.1"/>
    <property type="molecule type" value="Genomic_DNA"/>
</dbReference>
<sequence length="139" mass="15305">MSFVMELKLVQLLLDHGANVNAKDNRGQTPLHQVLGSFEESDFPVVQLLVERGADVNAPDNDHQTPLHLASRLASLEVVWLLLKHGADINAANKKGQIPSQLARESIRKEINRSPPSEYPIGRRSQSVALMGLLSGYGY</sequence>
<comment type="caution">
    <text evidence="4">The sequence shown here is derived from an EMBL/GenBank/DDBJ whole genome shotgun (WGS) entry which is preliminary data.</text>
</comment>
<dbReference type="Gene3D" id="1.25.40.20">
    <property type="entry name" value="Ankyrin repeat-containing domain"/>
    <property type="match status" value="2"/>
</dbReference>
<dbReference type="AlphaFoldDB" id="A0AAD4L6Q3"/>
<keyword evidence="1" id="KW-0677">Repeat</keyword>
<proteinExistence type="predicted"/>
<dbReference type="PROSITE" id="PS50297">
    <property type="entry name" value="ANK_REP_REGION"/>
    <property type="match status" value="2"/>
</dbReference>
<dbReference type="InterPro" id="IPR002110">
    <property type="entry name" value="Ankyrin_rpt"/>
</dbReference>
<protein>
    <submittedName>
        <fullName evidence="4">Ankyrin repeat-containing domain protein</fullName>
    </submittedName>
</protein>
<feature type="repeat" description="ANK" evidence="3">
    <location>
        <begin position="26"/>
        <end position="61"/>
    </location>
</feature>
<keyword evidence="5" id="KW-1185">Reference proteome</keyword>
<keyword evidence="2 3" id="KW-0040">ANK repeat</keyword>
<feature type="repeat" description="ANK" evidence="3">
    <location>
        <begin position="6"/>
        <end position="25"/>
    </location>
</feature>
<dbReference type="PROSITE" id="PS50088">
    <property type="entry name" value="ANK_REPEAT"/>
    <property type="match status" value="3"/>
</dbReference>
<dbReference type="PANTHER" id="PTHR24171">
    <property type="entry name" value="ANKYRIN REPEAT DOMAIN-CONTAINING PROTEIN 39-RELATED"/>
    <property type="match status" value="1"/>
</dbReference>
<dbReference type="InterPro" id="IPR036770">
    <property type="entry name" value="Ankyrin_rpt-contain_sf"/>
</dbReference>
<evidence type="ECO:0000313" key="4">
    <source>
        <dbReference type="EMBL" id="KAH8982519.1"/>
    </source>
</evidence>
<dbReference type="Pfam" id="PF12796">
    <property type="entry name" value="Ank_2"/>
    <property type="match status" value="1"/>
</dbReference>
<evidence type="ECO:0000256" key="1">
    <source>
        <dbReference type="ARBA" id="ARBA00022737"/>
    </source>
</evidence>